<dbReference type="InterPro" id="IPR006143">
    <property type="entry name" value="RND_pump_MFP"/>
</dbReference>
<protein>
    <recommendedName>
        <fullName evidence="9">Efflux transporter periplasmic adaptor subunit</fullName>
    </recommendedName>
</protein>
<accession>A0A1D9M9A1</accession>
<dbReference type="Pfam" id="PF25967">
    <property type="entry name" value="RND-MFP_C"/>
    <property type="match status" value="1"/>
</dbReference>
<keyword evidence="8" id="KW-1185">Reference proteome</keyword>
<sequence length="437" mass="45366">MVAVPLAIGVGAVIFAGKLRTLPEPVAASRPPVLVRVMTLAPLDLMARVSGYGTVAPVREWRAVARVEGEIVQIAAPLAAGDVVKAGAALFTLDDSDLKLDLANIDAQLAASRVKDQTVEASLALARSDLDLAQQDLARQDKLAAQGVVTQATLETTRRQELSTRTKVIELESQLALNAAEREVLATQAETIRRAIGFAQITAPYDLRVTELAADLGQYVSRGQVLLSGEGVEAVEIAAQFPIGRIGPLLRLVGEGTQVSDLKARVTLPGAEHPVFWKAEVVRMGDAIDATTQSAPVVVRVTDPLGQSVAGERPPLRRNMVVEVELFAPKRPALVVPAEAVVNGAALVVKDGVLEKRPVKTSFASGDLAVVSAGLAEGEQLVITDPSIAVPGMAVKPVEDAARKAALQAEALGQAPGAAPTGAGTGAGKKAAEGATQ</sequence>
<dbReference type="Pfam" id="PF25917">
    <property type="entry name" value="BSH_RND"/>
    <property type="match status" value="1"/>
</dbReference>
<dbReference type="GO" id="GO:1990281">
    <property type="term" value="C:efflux pump complex"/>
    <property type="evidence" value="ECO:0007669"/>
    <property type="project" value="TreeGrafter"/>
</dbReference>
<feature type="compositionally biased region" description="Low complexity" evidence="4">
    <location>
        <begin position="413"/>
        <end position="422"/>
    </location>
</feature>
<dbReference type="EMBL" id="CP017781">
    <property type="protein sequence ID" value="AOZ68445.1"/>
    <property type="molecule type" value="Genomic_DNA"/>
</dbReference>
<comment type="subcellular location">
    <subcellularLocation>
        <location evidence="1">Cell envelope</location>
    </subcellularLocation>
</comment>
<feature type="domain" description="Multidrug resistance protein MdtA-like barrel-sandwich hybrid" evidence="5">
    <location>
        <begin position="65"/>
        <end position="224"/>
    </location>
</feature>
<dbReference type="PANTHER" id="PTHR30469">
    <property type="entry name" value="MULTIDRUG RESISTANCE PROTEIN MDTA"/>
    <property type="match status" value="1"/>
</dbReference>
<evidence type="ECO:0008006" key="9">
    <source>
        <dbReference type="Google" id="ProtNLM"/>
    </source>
</evidence>
<feature type="region of interest" description="Disordered" evidence="4">
    <location>
        <begin position="413"/>
        <end position="437"/>
    </location>
</feature>
<evidence type="ECO:0000259" key="6">
    <source>
        <dbReference type="Pfam" id="PF25967"/>
    </source>
</evidence>
<dbReference type="GO" id="GO:0015562">
    <property type="term" value="F:efflux transmembrane transporter activity"/>
    <property type="evidence" value="ECO:0007669"/>
    <property type="project" value="TreeGrafter"/>
</dbReference>
<comment type="similarity">
    <text evidence="2">Belongs to the membrane fusion protein (MFP) (TC 8.A.1) family.</text>
</comment>
<organism evidence="7 8">
    <name type="scientific">Rhodobacter xanthinilyticus</name>
    <dbReference type="NCBI Taxonomy" id="1850250"/>
    <lineage>
        <taxon>Bacteria</taxon>
        <taxon>Pseudomonadati</taxon>
        <taxon>Pseudomonadota</taxon>
        <taxon>Alphaproteobacteria</taxon>
        <taxon>Rhodobacterales</taxon>
        <taxon>Rhodobacter group</taxon>
        <taxon>Rhodobacter</taxon>
    </lineage>
</organism>
<dbReference type="Gene3D" id="2.40.420.20">
    <property type="match status" value="1"/>
</dbReference>
<evidence type="ECO:0000256" key="4">
    <source>
        <dbReference type="SAM" id="MobiDB-lite"/>
    </source>
</evidence>
<evidence type="ECO:0000313" key="7">
    <source>
        <dbReference type="EMBL" id="AOZ68445.1"/>
    </source>
</evidence>
<dbReference type="Gene3D" id="2.40.50.100">
    <property type="match status" value="1"/>
</dbReference>
<dbReference type="STRING" id="1850250.LPB142_03225"/>
<evidence type="ECO:0000256" key="3">
    <source>
        <dbReference type="ARBA" id="ARBA00022448"/>
    </source>
</evidence>
<proteinExistence type="inferred from homology"/>
<feature type="domain" description="Multidrug resistance protein MdtA-like C-terminal permuted SH3" evidence="6">
    <location>
        <begin position="333"/>
        <end position="383"/>
    </location>
</feature>
<dbReference type="AlphaFoldDB" id="A0A1D9M9A1"/>
<evidence type="ECO:0000313" key="8">
    <source>
        <dbReference type="Proteomes" id="UP000176562"/>
    </source>
</evidence>
<gene>
    <name evidence="7" type="ORF">LPB142_03225</name>
</gene>
<dbReference type="Proteomes" id="UP000176562">
    <property type="component" value="Chromosome"/>
</dbReference>
<dbReference type="InterPro" id="IPR058625">
    <property type="entry name" value="MdtA-like_BSH"/>
</dbReference>
<dbReference type="NCBIfam" id="TIGR01730">
    <property type="entry name" value="RND_mfp"/>
    <property type="match status" value="1"/>
</dbReference>
<dbReference type="PANTHER" id="PTHR30469:SF15">
    <property type="entry name" value="HLYD FAMILY OF SECRETION PROTEINS"/>
    <property type="match status" value="1"/>
</dbReference>
<name>A0A1D9M9A1_9RHOB</name>
<reference evidence="7 8" key="1">
    <citation type="submission" date="2016-10" db="EMBL/GenBank/DDBJ databases">
        <title>Rhodobacter sp. LPB0142, isolated from sea water.</title>
        <authorList>
            <person name="Kim E."/>
            <person name="Yi H."/>
        </authorList>
    </citation>
    <scope>NUCLEOTIDE SEQUENCE [LARGE SCALE GENOMIC DNA]</scope>
    <source>
        <strain evidence="7 8">LPB0142</strain>
    </source>
</reference>
<dbReference type="KEGG" id="rhp:LPB142_03225"/>
<keyword evidence="3" id="KW-0813">Transport</keyword>
<dbReference type="SUPFAM" id="SSF111369">
    <property type="entry name" value="HlyD-like secretion proteins"/>
    <property type="match status" value="1"/>
</dbReference>
<evidence type="ECO:0000259" key="5">
    <source>
        <dbReference type="Pfam" id="PF25917"/>
    </source>
</evidence>
<dbReference type="Gene3D" id="2.40.30.170">
    <property type="match status" value="1"/>
</dbReference>
<dbReference type="InterPro" id="IPR058627">
    <property type="entry name" value="MdtA-like_C"/>
</dbReference>
<evidence type="ECO:0000256" key="1">
    <source>
        <dbReference type="ARBA" id="ARBA00004196"/>
    </source>
</evidence>
<evidence type="ECO:0000256" key="2">
    <source>
        <dbReference type="ARBA" id="ARBA00009477"/>
    </source>
</evidence>
<dbReference type="Gene3D" id="1.10.287.470">
    <property type="entry name" value="Helix hairpin bin"/>
    <property type="match status" value="1"/>
</dbReference>